<name>A0A2V0PK28_9CHLO</name>
<feature type="compositionally biased region" description="Basic residues" evidence="1">
    <location>
        <begin position="1"/>
        <end position="12"/>
    </location>
</feature>
<proteinExistence type="predicted"/>
<dbReference type="PROSITE" id="PS50053">
    <property type="entry name" value="UBIQUITIN_2"/>
    <property type="match status" value="1"/>
</dbReference>
<dbReference type="InParanoid" id="A0A2V0PK28"/>
<protein>
    <recommendedName>
        <fullName evidence="2">Ubiquitin-like domain-containing protein</fullName>
    </recommendedName>
</protein>
<keyword evidence="4" id="KW-1185">Reference proteome</keyword>
<evidence type="ECO:0000313" key="3">
    <source>
        <dbReference type="EMBL" id="GBF99372.1"/>
    </source>
</evidence>
<dbReference type="Gene3D" id="3.10.20.90">
    <property type="entry name" value="Phosphatidylinositol 3-kinase Catalytic Subunit, Chain A, domain 1"/>
    <property type="match status" value="1"/>
</dbReference>
<dbReference type="CDD" id="cd17039">
    <property type="entry name" value="Ubl_ubiquitin_like"/>
    <property type="match status" value="1"/>
</dbReference>
<feature type="compositionally biased region" description="Low complexity" evidence="1">
    <location>
        <begin position="39"/>
        <end position="52"/>
    </location>
</feature>
<dbReference type="SUPFAM" id="SSF54236">
    <property type="entry name" value="Ubiquitin-like"/>
    <property type="match status" value="1"/>
</dbReference>
<feature type="domain" description="Ubiquitin-like" evidence="2">
    <location>
        <begin position="204"/>
        <end position="253"/>
    </location>
</feature>
<dbReference type="Proteomes" id="UP000247498">
    <property type="component" value="Unassembled WGS sequence"/>
</dbReference>
<feature type="region of interest" description="Disordered" evidence="1">
    <location>
        <begin position="1"/>
        <end position="62"/>
    </location>
</feature>
<reference evidence="3 4" key="1">
    <citation type="journal article" date="2018" name="Sci. Rep.">
        <title>Raphidocelis subcapitata (=Pseudokirchneriella subcapitata) provides an insight into genome evolution and environmental adaptations in the Sphaeropleales.</title>
        <authorList>
            <person name="Suzuki S."/>
            <person name="Yamaguchi H."/>
            <person name="Nakajima N."/>
            <person name="Kawachi M."/>
        </authorList>
    </citation>
    <scope>NUCLEOTIDE SEQUENCE [LARGE SCALE GENOMIC DNA]</scope>
    <source>
        <strain evidence="3 4">NIES-35</strain>
    </source>
</reference>
<feature type="compositionally biased region" description="Gly residues" evidence="1">
    <location>
        <begin position="18"/>
        <end position="31"/>
    </location>
</feature>
<organism evidence="3 4">
    <name type="scientific">Raphidocelis subcapitata</name>
    <dbReference type="NCBI Taxonomy" id="307507"/>
    <lineage>
        <taxon>Eukaryota</taxon>
        <taxon>Viridiplantae</taxon>
        <taxon>Chlorophyta</taxon>
        <taxon>core chlorophytes</taxon>
        <taxon>Chlorophyceae</taxon>
        <taxon>CS clade</taxon>
        <taxon>Sphaeropleales</taxon>
        <taxon>Selenastraceae</taxon>
        <taxon>Raphidocelis</taxon>
    </lineage>
</organism>
<dbReference type="AlphaFoldDB" id="A0A2V0PK28"/>
<gene>
    <name evidence="3" type="ORF">Rsub_12176</name>
</gene>
<dbReference type="OrthoDB" id="1047367at2759"/>
<evidence type="ECO:0000313" key="4">
    <source>
        <dbReference type="Proteomes" id="UP000247498"/>
    </source>
</evidence>
<dbReference type="InterPro" id="IPR029071">
    <property type="entry name" value="Ubiquitin-like_domsf"/>
</dbReference>
<accession>A0A2V0PK28</accession>
<evidence type="ECO:0000259" key="2">
    <source>
        <dbReference type="PROSITE" id="PS50053"/>
    </source>
</evidence>
<sequence>MDLLRARLRSGTKKAAGAGAGPAGSGSGDGADGPPSPPAAAAASAAPAEAAASPPPPTTWAADELAGLGSAAEFGGPHPPLAYDAPFSEYNPTPGTGRTGFLPVPPNNYPFFSGAARYKPVMQADGGQLSEWQPMYAPTKEQAEEDRRAAYQRGVPHGYADEAGNRPEGGPKMTLTIVSELHGDDEYGAAVGADGRHSGGPFVVEVAPSARIEELRLIIRDVGGVLPALCRLSYAGKRLDDAQRTLEHYGTDA</sequence>
<dbReference type="InterPro" id="IPR000626">
    <property type="entry name" value="Ubiquitin-like_dom"/>
</dbReference>
<dbReference type="EMBL" id="BDRX01000155">
    <property type="protein sequence ID" value="GBF99372.1"/>
    <property type="molecule type" value="Genomic_DNA"/>
</dbReference>
<dbReference type="Pfam" id="PF00240">
    <property type="entry name" value="ubiquitin"/>
    <property type="match status" value="1"/>
</dbReference>
<comment type="caution">
    <text evidence="3">The sequence shown here is derived from an EMBL/GenBank/DDBJ whole genome shotgun (WGS) entry which is preliminary data.</text>
</comment>
<evidence type="ECO:0000256" key="1">
    <source>
        <dbReference type="SAM" id="MobiDB-lite"/>
    </source>
</evidence>